<dbReference type="Proteomes" id="UP001529510">
    <property type="component" value="Unassembled WGS sequence"/>
</dbReference>
<dbReference type="EMBL" id="JAMKFB020000005">
    <property type="protein sequence ID" value="KAL0194338.1"/>
    <property type="molecule type" value="Genomic_DNA"/>
</dbReference>
<evidence type="ECO:0000313" key="2">
    <source>
        <dbReference type="EMBL" id="KAL0194338.1"/>
    </source>
</evidence>
<accession>A0ABD0R7N2</accession>
<reference evidence="2 3" key="1">
    <citation type="submission" date="2024-05" db="EMBL/GenBank/DDBJ databases">
        <title>Genome sequencing and assembly of Indian major carp, Cirrhinus mrigala (Hamilton, 1822).</title>
        <authorList>
            <person name="Mohindra V."/>
            <person name="Chowdhury L.M."/>
            <person name="Lal K."/>
            <person name="Jena J.K."/>
        </authorList>
    </citation>
    <scope>NUCLEOTIDE SEQUENCE [LARGE SCALE GENOMIC DNA]</scope>
    <source>
        <strain evidence="2">CM1030</strain>
        <tissue evidence="2">Blood</tissue>
    </source>
</reference>
<organism evidence="2 3">
    <name type="scientific">Cirrhinus mrigala</name>
    <name type="common">Mrigala</name>
    <dbReference type="NCBI Taxonomy" id="683832"/>
    <lineage>
        <taxon>Eukaryota</taxon>
        <taxon>Metazoa</taxon>
        <taxon>Chordata</taxon>
        <taxon>Craniata</taxon>
        <taxon>Vertebrata</taxon>
        <taxon>Euteleostomi</taxon>
        <taxon>Actinopterygii</taxon>
        <taxon>Neopterygii</taxon>
        <taxon>Teleostei</taxon>
        <taxon>Ostariophysi</taxon>
        <taxon>Cypriniformes</taxon>
        <taxon>Cyprinidae</taxon>
        <taxon>Labeoninae</taxon>
        <taxon>Labeonini</taxon>
        <taxon>Cirrhinus</taxon>
    </lineage>
</organism>
<feature type="non-terminal residue" evidence="2">
    <location>
        <position position="68"/>
    </location>
</feature>
<feature type="non-terminal residue" evidence="2">
    <location>
        <position position="1"/>
    </location>
</feature>
<comment type="caution">
    <text evidence="2">The sequence shown here is derived from an EMBL/GenBank/DDBJ whole genome shotgun (WGS) entry which is preliminary data.</text>
</comment>
<feature type="region of interest" description="Disordered" evidence="1">
    <location>
        <begin position="1"/>
        <end position="32"/>
    </location>
</feature>
<dbReference type="AlphaFoldDB" id="A0ABD0R7N2"/>
<sequence>RKEIEVKEERGENEGRERGANEETGAPGVPALREKANDSSLETFIYSSIPPSFQREDRTCISLSLLLC</sequence>
<name>A0ABD0R7N2_CIRMR</name>
<protein>
    <submittedName>
        <fullName evidence="2">Uncharacterized protein</fullName>
    </submittedName>
</protein>
<gene>
    <name evidence="2" type="ORF">M9458_012634</name>
</gene>
<feature type="compositionally biased region" description="Basic and acidic residues" evidence="1">
    <location>
        <begin position="1"/>
        <end position="21"/>
    </location>
</feature>
<proteinExistence type="predicted"/>
<evidence type="ECO:0000256" key="1">
    <source>
        <dbReference type="SAM" id="MobiDB-lite"/>
    </source>
</evidence>
<keyword evidence="3" id="KW-1185">Reference proteome</keyword>
<evidence type="ECO:0000313" key="3">
    <source>
        <dbReference type="Proteomes" id="UP001529510"/>
    </source>
</evidence>